<reference evidence="2 3" key="1">
    <citation type="submission" date="2017-10" db="EMBL/GenBank/DDBJ databases">
        <title>Novel microbial diversity and functional potential in the marine mammal oral microbiome.</title>
        <authorList>
            <person name="Dudek N.K."/>
            <person name="Sun C.L."/>
            <person name="Burstein D."/>
            <person name="Kantor R.S."/>
            <person name="Aliaga Goltsman D.S."/>
            <person name="Bik E.M."/>
            <person name="Thomas B.C."/>
            <person name="Banfield J.F."/>
            <person name="Relman D.A."/>
        </authorList>
    </citation>
    <scope>NUCLEOTIDE SEQUENCE [LARGE SCALE GENOMIC DNA]</scope>
    <source>
        <strain evidence="2">DOLJORAL78_50_517</strain>
    </source>
</reference>
<feature type="compositionally biased region" description="Polar residues" evidence="1">
    <location>
        <begin position="462"/>
        <end position="488"/>
    </location>
</feature>
<feature type="compositionally biased region" description="Polar residues" evidence="1">
    <location>
        <begin position="163"/>
        <end position="173"/>
    </location>
</feature>
<dbReference type="EMBL" id="PDTV01000009">
    <property type="protein sequence ID" value="PIE82963.1"/>
    <property type="molecule type" value="Genomic_DNA"/>
</dbReference>
<feature type="compositionally biased region" description="Low complexity" evidence="1">
    <location>
        <begin position="444"/>
        <end position="453"/>
    </location>
</feature>
<evidence type="ECO:0000313" key="2">
    <source>
        <dbReference type="EMBL" id="PIE82963.1"/>
    </source>
</evidence>
<feature type="compositionally biased region" description="Pro residues" evidence="1">
    <location>
        <begin position="243"/>
        <end position="253"/>
    </location>
</feature>
<feature type="compositionally biased region" description="Low complexity" evidence="1">
    <location>
        <begin position="207"/>
        <end position="225"/>
    </location>
</feature>
<dbReference type="Proteomes" id="UP000229278">
    <property type="component" value="Unassembled WGS sequence"/>
</dbReference>
<evidence type="ECO:0000313" key="3">
    <source>
        <dbReference type="Proteomes" id="UP000229278"/>
    </source>
</evidence>
<feature type="compositionally biased region" description="Low complexity" evidence="1">
    <location>
        <begin position="258"/>
        <end position="271"/>
    </location>
</feature>
<comment type="caution">
    <text evidence="2">The sequence shown here is derived from an EMBL/GenBank/DDBJ whole genome shotgun (WGS) entry which is preliminary data.</text>
</comment>
<protein>
    <recommendedName>
        <fullName evidence="4">DUF2135 domain-containing protein</fullName>
    </recommendedName>
</protein>
<organism evidence="2 3">
    <name type="scientific">Candidatus Contendibacter odensensis</name>
    <dbReference type="NCBI Taxonomy" id="1400860"/>
    <lineage>
        <taxon>Bacteria</taxon>
        <taxon>Pseudomonadati</taxon>
        <taxon>Pseudomonadota</taxon>
        <taxon>Gammaproteobacteria</taxon>
        <taxon>Candidatus Competibacteraceae</taxon>
        <taxon>Candidatus Contendibacter</taxon>
    </lineage>
</organism>
<evidence type="ECO:0000256" key="1">
    <source>
        <dbReference type="SAM" id="MobiDB-lite"/>
    </source>
</evidence>
<feature type="region of interest" description="Disordered" evidence="1">
    <location>
        <begin position="159"/>
        <end position="178"/>
    </location>
</feature>
<sequence>MIEQILLCSDSLDGMREAGSFGQPLHTFYPQIRSVLVSELGPDARWLLAEPIVDQTGSRIDWYTEGNPEELPVLLADLSGESHTTALEQLEAWLDQGRALAKRYLESEKPGKLQLGAILQTVLLSPAESDVFRIGERLIIIRWGLTPDQPWEMPALSARHSGHSVSEPVSTPEDSVAPDLTTFKQAAATTTSTTGHAIRPDSAVESTPTDMPAATPATIANTASPQEPVATPPFPKAATEEVSPPPKPIPRKPPAIDTSSPKSSLTSTLKPAAASDTTDRSSPATSTTTPLHYIVVGSRYFWGVVAVAILLVVTALFWPRQQNPVSHHIKNVTTKDPQHEALRHAIAMETVLNERLAQLQKQLDDQRAQCSNPATDTTAETPAAVTATRTTQEKASSSPTTSVATSEDSKPTHNTQSTIAPDPATTRPNTESNYQQTTPPDSKSASTLTLEAALAEDEPSAHSDSLQSPANATQPSSTRLTTASNQTLEPPPVAVIPTPEESREFADRLSEAGATAGEITVTLLWNSHADLDLVIRCPASQQLDYKNPANCGGNLDVDANTARHTLRERPVENIFWPTGQAKPGTYHVIVRYTPRKDEKNPQKTNFQVRLSQNTQKSVFKGTVRPRSTTLVTTFSVNP</sequence>
<feature type="region of interest" description="Disordered" evidence="1">
    <location>
        <begin position="188"/>
        <end position="287"/>
    </location>
</feature>
<evidence type="ECO:0008006" key="4">
    <source>
        <dbReference type="Google" id="ProtNLM"/>
    </source>
</evidence>
<name>A0A2G6PEH3_9GAMM</name>
<dbReference type="AlphaFoldDB" id="A0A2G6PEH3"/>
<accession>A0A2G6PEH3</accession>
<feature type="compositionally biased region" description="Polar residues" evidence="1">
    <location>
        <begin position="426"/>
        <end position="443"/>
    </location>
</feature>
<proteinExistence type="predicted"/>
<feature type="region of interest" description="Disordered" evidence="1">
    <location>
        <begin position="363"/>
        <end position="502"/>
    </location>
</feature>
<feature type="compositionally biased region" description="Low complexity" evidence="1">
    <location>
        <begin position="188"/>
        <end position="197"/>
    </location>
</feature>
<gene>
    <name evidence="2" type="ORF">CSA09_04010</name>
</gene>
<feature type="compositionally biased region" description="Low complexity" evidence="1">
    <location>
        <begin position="374"/>
        <end position="406"/>
    </location>
</feature>